<protein>
    <recommendedName>
        <fullName evidence="7">E3 ubiquitin-protein ligase CHIP</fullName>
        <ecNumber evidence="2">2.3.2.27</ecNumber>
    </recommendedName>
    <alternativeName>
        <fullName evidence="8">RING-type E3 ubiquitin transferase CHIP</fullName>
    </alternativeName>
</protein>
<dbReference type="Gene3D" id="3.30.40.10">
    <property type="entry name" value="Zinc/RING finger domain, C3HC4 (zinc finger)"/>
    <property type="match status" value="1"/>
</dbReference>
<evidence type="ECO:0000256" key="5">
    <source>
        <dbReference type="ARBA" id="ARBA00022786"/>
    </source>
</evidence>
<keyword evidence="6 9" id="KW-0802">TPR repeat</keyword>
<accession>K3X9D0</accession>
<dbReference type="InterPro" id="IPR019734">
    <property type="entry name" value="TPR_rpt"/>
</dbReference>
<dbReference type="CDD" id="cd16654">
    <property type="entry name" value="RING-Ubox_CHIP"/>
    <property type="match status" value="1"/>
</dbReference>
<organism evidence="11 12">
    <name type="scientific">Globisporangium ultimum (strain ATCC 200006 / CBS 805.95 / DAOM BR144)</name>
    <name type="common">Pythium ultimum</name>
    <dbReference type="NCBI Taxonomy" id="431595"/>
    <lineage>
        <taxon>Eukaryota</taxon>
        <taxon>Sar</taxon>
        <taxon>Stramenopiles</taxon>
        <taxon>Oomycota</taxon>
        <taxon>Peronosporomycetes</taxon>
        <taxon>Pythiales</taxon>
        <taxon>Pythiaceae</taxon>
        <taxon>Globisporangium</taxon>
    </lineage>
</organism>
<reference evidence="11" key="3">
    <citation type="submission" date="2015-02" db="UniProtKB">
        <authorList>
            <consortium name="EnsemblProtists"/>
        </authorList>
    </citation>
    <scope>IDENTIFICATION</scope>
    <source>
        <strain evidence="11">DAOM BR144</strain>
    </source>
</reference>
<evidence type="ECO:0000256" key="1">
    <source>
        <dbReference type="ARBA" id="ARBA00000900"/>
    </source>
</evidence>
<name>K3X9D0_GLOUD</name>
<dbReference type="InterPro" id="IPR013083">
    <property type="entry name" value="Znf_RING/FYVE/PHD"/>
</dbReference>
<keyword evidence="3" id="KW-0808">Transferase</keyword>
<dbReference type="PANTHER" id="PTHR46803:SF2">
    <property type="entry name" value="E3 UBIQUITIN-PROTEIN LIGASE CHIP"/>
    <property type="match status" value="1"/>
</dbReference>
<dbReference type="Gene3D" id="1.25.40.10">
    <property type="entry name" value="Tetratricopeptide repeat domain"/>
    <property type="match status" value="2"/>
</dbReference>
<dbReference type="PROSITE" id="PS50005">
    <property type="entry name" value="TPR"/>
    <property type="match status" value="1"/>
</dbReference>
<evidence type="ECO:0000313" key="11">
    <source>
        <dbReference type="EnsemblProtists" id="PYU1_T013829"/>
    </source>
</evidence>
<evidence type="ECO:0000256" key="2">
    <source>
        <dbReference type="ARBA" id="ARBA00012483"/>
    </source>
</evidence>
<dbReference type="EnsemblProtists" id="PYU1_T013829">
    <property type="protein sequence ID" value="PYU1_T013829"/>
    <property type="gene ID" value="PYU1_G013800"/>
</dbReference>
<evidence type="ECO:0000256" key="4">
    <source>
        <dbReference type="ARBA" id="ARBA00022737"/>
    </source>
</evidence>
<dbReference type="CDD" id="cd23667">
    <property type="entry name" value="beta-trefoil_Ricin_CqDVP-like"/>
    <property type="match status" value="1"/>
</dbReference>
<dbReference type="PROSITE" id="PS51698">
    <property type="entry name" value="U_BOX"/>
    <property type="match status" value="1"/>
</dbReference>
<keyword evidence="12" id="KW-1185">Reference proteome</keyword>
<dbReference type="EC" id="2.3.2.27" evidence="2"/>
<evidence type="ECO:0000256" key="7">
    <source>
        <dbReference type="ARBA" id="ARBA00044534"/>
    </source>
</evidence>
<dbReference type="GO" id="GO:0045862">
    <property type="term" value="P:positive regulation of proteolysis"/>
    <property type="evidence" value="ECO:0007669"/>
    <property type="project" value="TreeGrafter"/>
</dbReference>
<dbReference type="InterPro" id="IPR003613">
    <property type="entry name" value="Ubox_domain"/>
</dbReference>
<dbReference type="InterPro" id="IPR045202">
    <property type="entry name" value="CHIP_RING-Ubox"/>
</dbReference>
<evidence type="ECO:0000256" key="9">
    <source>
        <dbReference type="PROSITE-ProRule" id="PRU00339"/>
    </source>
</evidence>
<dbReference type="InParanoid" id="K3X9D0"/>
<evidence type="ECO:0000256" key="6">
    <source>
        <dbReference type="ARBA" id="ARBA00022803"/>
    </source>
</evidence>
<keyword evidence="5" id="KW-0833">Ubl conjugation pathway</keyword>
<dbReference type="GO" id="GO:0051087">
    <property type="term" value="F:protein-folding chaperone binding"/>
    <property type="evidence" value="ECO:0007669"/>
    <property type="project" value="TreeGrafter"/>
</dbReference>
<dbReference type="OMA" id="TEHVKCF"/>
<dbReference type="Pfam" id="PF04564">
    <property type="entry name" value="U-box"/>
    <property type="match status" value="1"/>
</dbReference>
<keyword evidence="4" id="KW-0677">Repeat</keyword>
<dbReference type="GO" id="GO:0061630">
    <property type="term" value="F:ubiquitin protein ligase activity"/>
    <property type="evidence" value="ECO:0007669"/>
    <property type="project" value="UniProtKB-EC"/>
</dbReference>
<dbReference type="STRING" id="431595.K3X9D0"/>
<proteinExistence type="predicted"/>
<dbReference type="SUPFAM" id="SSF48452">
    <property type="entry name" value="TPR-like"/>
    <property type="match status" value="1"/>
</dbReference>
<dbReference type="VEuPathDB" id="FungiDB:PYU1_G013800"/>
<reference evidence="12" key="2">
    <citation type="submission" date="2010-04" db="EMBL/GenBank/DDBJ databases">
        <authorList>
            <person name="Buell R."/>
            <person name="Hamilton J."/>
            <person name="Hostetler J."/>
        </authorList>
    </citation>
    <scope>NUCLEOTIDE SEQUENCE [LARGE SCALE GENOMIC DNA]</scope>
    <source>
        <strain evidence="12">DAOM:BR144</strain>
    </source>
</reference>
<reference evidence="12" key="1">
    <citation type="journal article" date="2010" name="Genome Biol.">
        <title>Genome sequence of the necrotrophic plant pathogen Pythium ultimum reveals original pathogenicity mechanisms and effector repertoire.</title>
        <authorList>
            <person name="Levesque C.A."/>
            <person name="Brouwer H."/>
            <person name="Cano L."/>
            <person name="Hamilton J.P."/>
            <person name="Holt C."/>
            <person name="Huitema E."/>
            <person name="Raffaele S."/>
            <person name="Robideau G.P."/>
            <person name="Thines M."/>
            <person name="Win J."/>
            <person name="Zerillo M.M."/>
            <person name="Beakes G.W."/>
            <person name="Boore J.L."/>
            <person name="Busam D."/>
            <person name="Dumas B."/>
            <person name="Ferriera S."/>
            <person name="Fuerstenberg S.I."/>
            <person name="Gachon C.M."/>
            <person name="Gaulin E."/>
            <person name="Govers F."/>
            <person name="Grenville-Briggs L."/>
            <person name="Horner N."/>
            <person name="Hostetler J."/>
            <person name="Jiang R.H."/>
            <person name="Johnson J."/>
            <person name="Krajaejun T."/>
            <person name="Lin H."/>
            <person name="Meijer H.J."/>
            <person name="Moore B."/>
            <person name="Morris P."/>
            <person name="Phuntmart V."/>
            <person name="Puiu D."/>
            <person name="Shetty J."/>
            <person name="Stajich J.E."/>
            <person name="Tripathy S."/>
            <person name="Wawra S."/>
            <person name="van West P."/>
            <person name="Whitty B.R."/>
            <person name="Coutinho P.M."/>
            <person name="Henrissat B."/>
            <person name="Martin F."/>
            <person name="Thomas P.D."/>
            <person name="Tyler B.M."/>
            <person name="De Vries R.P."/>
            <person name="Kamoun S."/>
            <person name="Yandell M."/>
            <person name="Tisserat N."/>
            <person name="Buell C.R."/>
        </authorList>
    </citation>
    <scope>NUCLEOTIDE SEQUENCE</scope>
    <source>
        <strain evidence="12">DAOM:BR144</strain>
    </source>
</reference>
<evidence type="ECO:0000256" key="8">
    <source>
        <dbReference type="ARBA" id="ARBA00044543"/>
    </source>
</evidence>
<evidence type="ECO:0000313" key="12">
    <source>
        <dbReference type="Proteomes" id="UP000019132"/>
    </source>
</evidence>
<dbReference type="Proteomes" id="UP000019132">
    <property type="component" value="Unassembled WGS sequence"/>
</dbReference>
<dbReference type="SMART" id="SM00504">
    <property type="entry name" value="Ubox"/>
    <property type="match status" value="1"/>
</dbReference>
<dbReference type="GO" id="GO:0000209">
    <property type="term" value="P:protein polyubiquitination"/>
    <property type="evidence" value="ECO:0007669"/>
    <property type="project" value="TreeGrafter"/>
</dbReference>
<feature type="repeat" description="TPR" evidence="9">
    <location>
        <begin position="543"/>
        <end position="576"/>
    </location>
</feature>
<comment type="catalytic activity">
    <reaction evidence="1">
        <text>S-ubiquitinyl-[E2 ubiquitin-conjugating enzyme]-L-cysteine + [acceptor protein]-L-lysine = [E2 ubiquitin-conjugating enzyme]-L-cysteine + N(6)-ubiquitinyl-[acceptor protein]-L-lysine.</text>
        <dbReference type="EC" id="2.3.2.27"/>
    </reaction>
</comment>
<dbReference type="HOGENOM" id="CLU_012897_0_0_1"/>
<sequence length="720" mass="82160">MATLPAPIATDAASAPAVAVVAVPSPPSSSVSAVCVSDDDALFLHATRKYLQDKLIENAKQSFLQLSQLETPTTRFTHLDAVLRDFYTAGIYDIQVLLSFLEALPNWQWTLDGCVILHRVDEVLRTPSNQNAALRMPTLPLAFFLHKLISHLEGAVKVRAESYWYEWVSPTIRAIVMGQEIVMESVMRKEVVYAPISDFSFDGDRRNVFSWRKEWTPDNQKERWRLIPANAQKDRFYIQSVPYEEYLYAADYAKFRRDDHGNVRSRVFLWRKRNEPPGESGHWQLITLDHENRDVFALYNPYQKEFLYSPADVYDGDRRHVLTTRSRLNDPMWLEERKWSLYPATFSAIEQGIEAFFVKKYPTAVEKLTQALAELPDHTEHVKCFAYRMTANLRMGHFDKIQDDFSAIEALGGDKAAIFHGLAHLWEENAAFLEQQVEHKHAANPFFMQHQAARGDFFFVRKQFDVAVGFYHEVAMAQISPSSTSKGNNESEEEDEDVDTKRRRGIAYLGCGKCFYSLNEIENACHYLSIGLGIHGLPLDIEALLLLWMGKCKRKQKEYEEALQFFEKAFDRASAAANATSLPSVTSLKQTILMDMKVVSILKQDLYSPLLSKCDDGTMTNTNGSAGGRADGDKTLQQMMDLFQCPLSLELMQDPVMTPNGDTYEREMIERHLEVNGHFDPLTRAPLVKEQLYPNRALKLLMETMLSDHRLGLLLASCST</sequence>
<dbReference type="AlphaFoldDB" id="K3X9D0"/>
<dbReference type="GO" id="GO:0006515">
    <property type="term" value="P:protein quality control for misfolded or incompletely synthesized proteins"/>
    <property type="evidence" value="ECO:0007669"/>
    <property type="project" value="TreeGrafter"/>
</dbReference>
<dbReference type="SUPFAM" id="SSF57850">
    <property type="entry name" value="RING/U-box"/>
    <property type="match status" value="1"/>
</dbReference>
<evidence type="ECO:0000259" key="10">
    <source>
        <dbReference type="PROSITE" id="PS51698"/>
    </source>
</evidence>
<dbReference type="EMBL" id="GL376614">
    <property type="status" value="NOT_ANNOTATED_CDS"/>
    <property type="molecule type" value="Genomic_DNA"/>
</dbReference>
<feature type="domain" description="U-box" evidence="10">
    <location>
        <begin position="638"/>
        <end position="712"/>
    </location>
</feature>
<dbReference type="GO" id="GO:0071218">
    <property type="term" value="P:cellular response to misfolded protein"/>
    <property type="evidence" value="ECO:0007669"/>
    <property type="project" value="TreeGrafter"/>
</dbReference>
<dbReference type="PANTHER" id="PTHR46803">
    <property type="entry name" value="E3 UBIQUITIN-PROTEIN LIGASE CHIP"/>
    <property type="match status" value="1"/>
</dbReference>
<dbReference type="GO" id="GO:0005737">
    <property type="term" value="C:cytoplasm"/>
    <property type="evidence" value="ECO:0007669"/>
    <property type="project" value="TreeGrafter"/>
</dbReference>
<dbReference type="GO" id="GO:0043161">
    <property type="term" value="P:proteasome-mediated ubiquitin-dependent protein catabolic process"/>
    <property type="evidence" value="ECO:0007669"/>
    <property type="project" value="TreeGrafter"/>
</dbReference>
<evidence type="ECO:0000256" key="3">
    <source>
        <dbReference type="ARBA" id="ARBA00022679"/>
    </source>
</evidence>
<dbReference type="eggNOG" id="KOG4642">
    <property type="taxonomic scope" value="Eukaryota"/>
</dbReference>
<dbReference type="InterPro" id="IPR011990">
    <property type="entry name" value="TPR-like_helical_dom_sf"/>
</dbReference>